<reference evidence="2 3" key="1">
    <citation type="submission" date="2023-01" db="EMBL/GenBank/DDBJ databases">
        <title>Bacillus changyiensis sp. nov., isolated from a coastal deposit.</title>
        <authorList>
            <person name="Xiao G."/>
            <person name="Lai Q."/>
            <person name="Hu Z."/>
            <person name="Shao Z."/>
        </authorList>
    </citation>
    <scope>NUCLEOTIDE SEQUENCE [LARGE SCALE GENOMIC DNA]</scope>
    <source>
        <strain evidence="2 3">CLL-7-23</strain>
    </source>
</reference>
<organism evidence="2 3">
    <name type="scientific">Bacillus changyiensis</name>
    <dbReference type="NCBI Taxonomy" id="3004103"/>
    <lineage>
        <taxon>Bacteria</taxon>
        <taxon>Bacillati</taxon>
        <taxon>Bacillota</taxon>
        <taxon>Bacilli</taxon>
        <taxon>Bacillales</taxon>
        <taxon>Bacillaceae</taxon>
        <taxon>Bacillus</taxon>
    </lineage>
</organism>
<name>A0ABT4X6N2_9BACI</name>
<dbReference type="EMBL" id="JAQKAB010000010">
    <property type="protein sequence ID" value="MDA7027850.1"/>
    <property type="molecule type" value="Genomic_DNA"/>
</dbReference>
<keyword evidence="1" id="KW-0472">Membrane</keyword>
<evidence type="ECO:0000313" key="2">
    <source>
        <dbReference type="EMBL" id="MDA7027850.1"/>
    </source>
</evidence>
<comment type="caution">
    <text evidence="2">The sequence shown here is derived from an EMBL/GenBank/DDBJ whole genome shotgun (WGS) entry which is preliminary data.</text>
</comment>
<keyword evidence="3" id="KW-1185">Reference proteome</keyword>
<accession>A0ABT4X6N2</accession>
<dbReference type="RefSeq" id="WP_271341674.1">
    <property type="nucleotide sequence ID" value="NZ_JAQKAB010000010.1"/>
</dbReference>
<dbReference type="Proteomes" id="UP001211894">
    <property type="component" value="Unassembled WGS sequence"/>
</dbReference>
<gene>
    <name evidence="2" type="ORF">PJ311_14820</name>
</gene>
<feature type="transmembrane region" description="Helical" evidence="1">
    <location>
        <begin position="12"/>
        <end position="28"/>
    </location>
</feature>
<sequence>MWKTILSYLPDWVIIMQAFLTFLVPYGISKVFHWLRAPEGE</sequence>
<evidence type="ECO:0000313" key="3">
    <source>
        <dbReference type="Proteomes" id="UP001211894"/>
    </source>
</evidence>
<keyword evidence="1" id="KW-0812">Transmembrane</keyword>
<proteinExistence type="predicted"/>
<keyword evidence="1" id="KW-1133">Transmembrane helix</keyword>
<evidence type="ECO:0000256" key="1">
    <source>
        <dbReference type="SAM" id="Phobius"/>
    </source>
</evidence>
<protein>
    <submittedName>
        <fullName evidence="2">Uncharacterized protein</fullName>
    </submittedName>
</protein>